<accession>A0ACC0G1R9</accession>
<name>A0ACC0G1R9_9ERIC</name>
<dbReference type="Proteomes" id="UP001060215">
    <property type="component" value="Chromosome 12"/>
</dbReference>
<comment type="caution">
    <text evidence="1">The sequence shown here is derived from an EMBL/GenBank/DDBJ whole genome shotgun (WGS) entry which is preliminary data.</text>
</comment>
<evidence type="ECO:0000313" key="1">
    <source>
        <dbReference type="EMBL" id="KAI7994860.1"/>
    </source>
</evidence>
<sequence length="107" mass="12291">MSQIYFCQYFLSPLYVFFLSLFEAKNHSNSTSHPRSLSANLSYFRSLSPLLSGSLSPQISIISVIPLTSDRSLIDDEGRRMRTNDNEQRQTTWNLRVIRNIVITSNS</sequence>
<evidence type="ECO:0000313" key="2">
    <source>
        <dbReference type="Proteomes" id="UP001060215"/>
    </source>
</evidence>
<dbReference type="EMBL" id="CM045769">
    <property type="protein sequence ID" value="KAI7994860.1"/>
    <property type="molecule type" value="Genomic_DNA"/>
</dbReference>
<reference evidence="1 2" key="1">
    <citation type="journal article" date="2022" name="Plant J.">
        <title>Chromosome-level genome of Camellia lanceoleosa provides a valuable resource for understanding genome evolution and self-incompatibility.</title>
        <authorList>
            <person name="Gong W."/>
            <person name="Xiao S."/>
            <person name="Wang L."/>
            <person name="Liao Z."/>
            <person name="Chang Y."/>
            <person name="Mo W."/>
            <person name="Hu G."/>
            <person name="Li W."/>
            <person name="Zhao G."/>
            <person name="Zhu H."/>
            <person name="Hu X."/>
            <person name="Ji K."/>
            <person name="Xiang X."/>
            <person name="Song Q."/>
            <person name="Yuan D."/>
            <person name="Jin S."/>
            <person name="Zhang L."/>
        </authorList>
    </citation>
    <scope>NUCLEOTIDE SEQUENCE [LARGE SCALE GENOMIC DNA]</scope>
    <source>
        <strain evidence="1">SQ_2022a</strain>
    </source>
</reference>
<proteinExistence type="predicted"/>
<protein>
    <submittedName>
        <fullName evidence="1">Uncharacterized protein</fullName>
    </submittedName>
</protein>
<organism evidence="1 2">
    <name type="scientific">Camellia lanceoleosa</name>
    <dbReference type="NCBI Taxonomy" id="1840588"/>
    <lineage>
        <taxon>Eukaryota</taxon>
        <taxon>Viridiplantae</taxon>
        <taxon>Streptophyta</taxon>
        <taxon>Embryophyta</taxon>
        <taxon>Tracheophyta</taxon>
        <taxon>Spermatophyta</taxon>
        <taxon>Magnoliopsida</taxon>
        <taxon>eudicotyledons</taxon>
        <taxon>Gunneridae</taxon>
        <taxon>Pentapetalae</taxon>
        <taxon>asterids</taxon>
        <taxon>Ericales</taxon>
        <taxon>Theaceae</taxon>
        <taxon>Camellia</taxon>
    </lineage>
</organism>
<keyword evidence="2" id="KW-1185">Reference proteome</keyword>
<gene>
    <name evidence="1" type="ORF">LOK49_LG11G02786</name>
</gene>